<keyword evidence="3" id="KW-1185">Reference proteome</keyword>
<dbReference type="AlphaFoldDB" id="A0A5M4FAJ1"/>
<dbReference type="Pfam" id="PF11349">
    <property type="entry name" value="DUF3151"/>
    <property type="match status" value="1"/>
</dbReference>
<evidence type="ECO:0000313" key="2">
    <source>
        <dbReference type="EMBL" id="KAA1395361.1"/>
    </source>
</evidence>
<dbReference type="PIRSF" id="PIRSF017349">
    <property type="entry name" value="UCP017349"/>
    <property type="match status" value="1"/>
</dbReference>
<protein>
    <submittedName>
        <fullName evidence="2">DUF3151 domain-containing protein</fullName>
    </submittedName>
</protein>
<evidence type="ECO:0000313" key="3">
    <source>
        <dbReference type="Proteomes" id="UP000380867"/>
    </source>
</evidence>
<dbReference type="Proteomes" id="UP000380867">
    <property type="component" value="Unassembled WGS sequence"/>
</dbReference>
<dbReference type="InterPro" id="IPR014487">
    <property type="entry name" value="DUF3151"/>
</dbReference>
<reference evidence="2" key="1">
    <citation type="submission" date="2019-09" db="EMBL/GenBank/DDBJ databases">
        <authorList>
            <person name="Li J."/>
        </authorList>
    </citation>
    <scope>NUCLEOTIDE SEQUENCE [LARGE SCALE GENOMIC DNA]</scope>
    <source>
        <strain evidence="2">JCM 14732</strain>
    </source>
</reference>
<feature type="region of interest" description="Disordered" evidence="1">
    <location>
        <begin position="1"/>
        <end position="31"/>
    </location>
</feature>
<dbReference type="OrthoDB" id="3826919at2"/>
<evidence type="ECO:0000256" key="1">
    <source>
        <dbReference type="SAM" id="MobiDB-lite"/>
    </source>
</evidence>
<comment type="caution">
    <text evidence="2">The sequence shown here is derived from an EMBL/GenBank/DDBJ whole genome shotgun (WGS) entry which is preliminary data.</text>
</comment>
<name>A0A5M4FAJ1_9ACTN</name>
<sequence>MTNLFGEPPATLLPEDPGAASLAEGDDPKNVAATHPDSALAWVTLAELALADGLDLEGYAFARTGYHRSLDLLRRNGWKGHGPLPWNHEPNRAFLRSLVALADASERFGDDGEAHRCREFLHESSPEAYAELVSPKG</sequence>
<dbReference type="EMBL" id="SDPQ02000003">
    <property type="protein sequence ID" value="KAA1395361.1"/>
    <property type="molecule type" value="Genomic_DNA"/>
</dbReference>
<organism evidence="2 3">
    <name type="scientific">Aeromicrobium ginsengisoli</name>
    <dbReference type="NCBI Taxonomy" id="363867"/>
    <lineage>
        <taxon>Bacteria</taxon>
        <taxon>Bacillati</taxon>
        <taxon>Actinomycetota</taxon>
        <taxon>Actinomycetes</taxon>
        <taxon>Propionibacteriales</taxon>
        <taxon>Nocardioidaceae</taxon>
        <taxon>Aeromicrobium</taxon>
    </lineage>
</organism>
<dbReference type="RefSeq" id="WP_149690027.1">
    <property type="nucleotide sequence ID" value="NZ_SDPQ02000003.1"/>
</dbReference>
<proteinExistence type="predicted"/>
<accession>A0A5M4FAJ1</accession>
<gene>
    <name evidence="2" type="ORF">ESP70_014460</name>
</gene>